<dbReference type="eggNOG" id="COG0842">
    <property type="taxonomic scope" value="Bacteria"/>
</dbReference>
<comment type="subcellular location">
    <subcellularLocation>
        <location evidence="5">Cell membrane</location>
        <topology evidence="5">Multi-pass membrane protein</topology>
    </subcellularLocation>
    <subcellularLocation>
        <location evidence="1">Membrane</location>
        <topology evidence="1">Multi-pass membrane protein</topology>
    </subcellularLocation>
</comment>
<keyword evidence="2 5" id="KW-0812">Transmembrane</keyword>
<dbReference type="PANTHER" id="PTHR43332">
    <property type="entry name" value="INNER MEMBRANE TRANSPORT PERMEASE YADH-RELATED"/>
    <property type="match status" value="1"/>
</dbReference>
<dbReference type="PRINTS" id="PR00164">
    <property type="entry name" value="ABC2TRNSPORT"/>
</dbReference>
<dbReference type="InterPro" id="IPR047817">
    <property type="entry name" value="ABC2_TM_bact-type"/>
</dbReference>
<evidence type="ECO:0000259" key="6">
    <source>
        <dbReference type="PROSITE" id="PS51012"/>
    </source>
</evidence>
<dbReference type="PIRSF" id="PIRSF006648">
    <property type="entry name" value="DrrB"/>
    <property type="match status" value="1"/>
</dbReference>
<name>A0A023X4L3_RUBRA</name>
<dbReference type="EMBL" id="CP007514">
    <property type="protein sequence ID" value="AHY47412.1"/>
    <property type="molecule type" value="Genomic_DNA"/>
</dbReference>
<dbReference type="InterPro" id="IPR052522">
    <property type="entry name" value="ABC-2_transport_permease"/>
</dbReference>
<dbReference type="InterPro" id="IPR000412">
    <property type="entry name" value="ABC_2_transport"/>
</dbReference>
<keyword evidence="3 5" id="KW-1133">Transmembrane helix</keyword>
<evidence type="ECO:0000256" key="4">
    <source>
        <dbReference type="ARBA" id="ARBA00023136"/>
    </source>
</evidence>
<dbReference type="NCBIfam" id="NF011648">
    <property type="entry name" value="PRK15066.1"/>
    <property type="match status" value="1"/>
</dbReference>
<keyword evidence="4 5" id="KW-0472">Membrane</keyword>
<evidence type="ECO:0000313" key="9">
    <source>
        <dbReference type="Proteomes" id="UP000025229"/>
    </source>
</evidence>
<evidence type="ECO:0000256" key="1">
    <source>
        <dbReference type="ARBA" id="ARBA00004141"/>
    </source>
</evidence>
<dbReference type="Pfam" id="PF01061">
    <property type="entry name" value="ABC2_membrane"/>
    <property type="match status" value="1"/>
</dbReference>
<dbReference type="OrthoDB" id="9788252at2"/>
<reference evidence="8" key="2">
    <citation type="submission" date="2023-11" db="EMBL/GenBank/DDBJ databases">
        <title>MicrobeMod: A computational toolkit for identifying prokaryotic methylation and restriction-modification with nanopore sequencing.</title>
        <authorList>
            <person name="Crits-Christoph A."/>
            <person name="Kang S.C."/>
            <person name="Lee H."/>
            <person name="Ostrov N."/>
        </authorList>
    </citation>
    <scope>NUCLEOTIDE SEQUENCE</scope>
    <source>
        <strain evidence="8">ATCC 51242</strain>
    </source>
</reference>
<dbReference type="GO" id="GO:0140359">
    <property type="term" value="F:ABC-type transporter activity"/>
    <property type="evidence" value="ECO:0007669"/>
    <property type="project" value="InterPro"/>
</dbReference>
<dbReference type="AlphaFoldDB" id="A0A023X4L3"/>
<feature type="transmembrane region" description="Helical" evidence="5">
    <location>
        <begin position="181"/>
        <end position="202"/>
    </location>
</feature>
<proteinExistence type="inferred from homology"/>
<dbReference type="STRING" id="42256.RradSPS_2129"/>
<organism evidence="7 9">
    <name type="scientific">Rubrobacter radiotolerans</name>
    <name type="common">Arthrobacter radiotolerans</name>
    <dbReference type="NCBI Taxonomy" id="42256"/>
    <lineage>
        <taxon>Bacteria</taxon>
        <taxon>Bacillati</taxon>
        <taxon>Actinomycetota</taxon>
        <taxon>Rubrobacteria</taxon>
        <taxon>Rubrobacterales</taxon>
        <taxon>Rubrobacteraceae</taxon>
        <taxon>Rubrobacter</taxon>
    </lineage>
</organism>
<sequence length="267" mass="28982">MASRTASGLFEGWAEGSRPFRTLLKREVLRFMRVWMQTIAPTLGTALLYFTVFGIALGSRIQEINGVPYLEYLLPGIALMNVVTGSYMNTSSSVFDAKRERYIDEILISPMSDVQITLAYVLGGTLRGVIVGFGVFLVGVPFVGVSIEHPLMLLLIGALSAFIFSAVGVAAGALSNRIDHISFLTNIVIQPLAFLGGVFYSVDMLPHFLRVATFFNPIFHTVDAARYATLGVSDLNPVPAVAIVFVLAALAFFAAYLAIHRGPNLRS</sequence>
<dbReference type="EMBL" id="JAWXXX010000001">
    <property type="protein sequence ID" value="MDX5894815.1"/>
    <property type="molecule type" value="Genomic_DNA"/>
</dbReference>
<dbReference type="RefSeq" id="WP_051589700.1">
    <property type="nucleotide sequence ID" value="NZ_CP007514.1"/>
</dbReference>
<dbReference type="KEGG" id="rrd:RradSPS_2129"/>
<dbReference type="Proteomes" id="UP000025229">
    <property type="component" value="Chromosome"/>
</dbReference>
<accession>A0A023X4L3</accession>
<dbReference type="HOGENOM" id="CLU_039483_3_0_11"/>
<keyword evidence="5" id="KW-0813">Transport</keyword>
<dbReference type="PANTHER" id="PTHR43332:SF2">
    <property type="entry name" value="INNER MEMBRANE TRANSPORT PERMEASE YADH"/>
    <property type="match status" value="1"/>
</dbReference>
<keyword evidence="5" id="KW-1003">Cell membrane</keyword>
<feature type="transmembrane region" description="Helical" evidence="5">
    <location>
        <begin position="151"/>
        <end position="174"/>
    </location>
</feature>
<feature type="transmembrane region" description="Helical" evidence="5">
    <location>
        <begin position="240"/>
        <end position="259"/>
    </location>
</feature>
<keyword evidence="9" id="KW-1185">Reference proteome</keyword>
<evidence type="ECO:0000313" key="8">
    <source>
        <dbReference type="EMBL" id="MDX5894815.1"/>
    </source>
</evidence>
<evidence type="ECO:0000256" key="3">
    <source>
        <dbReference type="ARBA" id="ARBA00022989"/>
    </source>
</evidence>
<dbReference type="PROSITE" id="PS51012">
    <property type="entry name" value="ABC_TM2"/>
    <property type="match status" value="1"/>
</dbReference>
<evidence type="ECO:0000256" key="2">
    <source>
        <dbReference type="ARBA" id="ARBA00022692"/>
    </source>
</evidence>
<reference evidence="7 9" key="1">
    <citation type="submission" date="2014-03" db="EMBL/GenBank/DDBJ databases">
        <title>Complete genome sequence of the Radio-Resistant Rubrobacter radiotolerans RSPS-4.</title>
        <authorList>
            <person name="Egas C.C."/>
            <person name="Barroso C.C."/>
            <person name="Froufe H.J.C."/>
            <person name="Pacheco J.J."/>
            <person name="Albuquerque L.L."/>
            <person name="da Costa M.M.S."/>
        </authorList>
    </citation>
    <scope>NUCLEOTIDE SEQUENCE [LARGE SCALE GENOMIC DNA]</scope>
    <source>
        <strain evidence="7 9">RSPS-4</strain>
    </source>
</reference>
<dbReference type="InterPro" id="IPR013525">
    <property type="entry name" value="ABC2_TM"/>
</dbReference>
<gene>
    <name evidence="7" type="ORF">RradSPS_2129</name>
    <name evidence="8" type="ORF">SIL72_12370</name>
</gene>
<evidence type="ECO:0000313" key="7">
    <source>
        <dbReference type="EMBL" id="AHY47412.1"/>
    </source>
</evidence>
<feature type="transmembrane region" description="Helical" evidence="5">
    <location>
        <begin position="77"/>
        <end position="97"/>
    </location>
</feature>
<dbReference type="Proteomes" id="UP001281130">
    <property type="component" value="Unassembled WGS sequence"/>
</dbReference>
<comment type="similarity">
    <text evidence="5">Belongs to the ABC-2 integral membrane protein family.</text>
</comment>
<protein>
    <recommendedName>
        <fullName evidence="5">Transport permease protein</fullName>
    </recommendedName>
</protein>
<feature type="transmembrane region" description="Helical" evidence="5">
    <location>
        <begin position="34"/>
        <end position="57"/>
    </location>
</feature>
<evidence type="ECO:0000256" key="5">
    <source>
        <dbReference type="RuleBase" id="RU361157"/>
    </source>
</evidence>
<feature type="domain" description="ABC transmembrane type-2" evidence="6">
    <location>
        <begin position="33"/>
        <end position="262"/>
    </location>
</feature>
<feature type="transmembrane region" description="Helical" evidence="5">
    <location>
        <begin position="118"/>
        <end position="145"/>
    </location>
</feature>
<dbReference type="GO" id="GO:0043190">
    <property type="term" value="C:ATP-binding cassette (ABC) transporter complex"/>
    <property type="evidence" value="ECO:0007669"/>
    <property type="project" value="InterPro"/>
</dbReference>